<feature type="transmembrane region" description="Helical" evidence="1">
    <location>
        <begin position="114"/>
        <end position="133"/>
    </location>
</feature>
<name>A0A917KVP5_9ACTN</name>
<dbReference type="EMBL" id="BMQA01000014">
    <property type="protein sequence ID" value="GGJ28237.1"/>
    <property type="molecule type" value="Genomic_DNA"/>
</dbReference>
<gene>
    <name evidence="2" type="ORF">GCM10010121_044470</name>
</gene>
<feature type="transmembrane region" description="Helical" evidence="1">
    <location>
        <begin position="52"/>
        <end position="75"/>
    </location>
</feature>
<keyword evidence="1" id="KW-1133">Transmembrane helix</keyword>
<protein>
    <submittedName>
        <fullName evidence="2">Uncharacterized protein</fullName>
    </submittedName>
</protein>
<feature type="transmembrane region" description="Helical" evidence="1">
    <location>
        <begin position="20"/>
        <end position="46"/>
    </location>
</feature>
<feature type="transmembrane region" description="Helical" evidence="1">
    <location>
        <begin position="82"/>
        <end position="102"/>
    </location>
</feature>
<proteinExistence type="predicted"/>
<accession>A0A917KVP5</accession>
<keyword evidence="3" id="KW-1185">Reference proteome</keyword>
<dbReference type="Proteomes" id="UP000657574">
    <property type="component" value="Unassembled WGS sequence"/>
</dbReference>
<reference evidence="2" key="2">
    <citation type="submission" date="2020-09" db="EMBL/GenBank/DDBJ databases">
        <authorList>
            <person name="Sun Q."/>
            <person name="Ohkuma M."/>
        </authorList>
    </citation>
    <scope>NUCLEOTIDE SEQUENCE</scope>
    <source>
        <strain evidence="2">JCM 3086</strain>
    </source>
</reference>
<keyword evidence="1" id="KW-0472">Membrane</keyword>
<comment type="caution">
    <text evidence="2">The sequence shown here is derived from an EMBL/GenBank/DDBJ whole genome shotgun (WGS) entry which is preliminary data.</text>
</comment>
<dbReference type="AlphaFoldDB" id="A0A917KVP5"/>
<organism evidence="2 3">
    <name type="scientific">Streptomyces brasiliensis</name>
    <dbReference type="NCBI Taxonomy" id="1954"/>
    <lineage>
        <taxon>Bacteria</taxon>
        <taxon>Bacillati</taxon>
        <taxon>Actinomycetota</taxon>
        <taxon>Actinomycetes</taxon>
        <taxon>Kitasatosporales</taxon>
        <taxon>Streptomycetaceae</taxon>
        <taxon>Streptomyces</taxon>
    </lineage>
</organism>
<reference evidence="2" key="1">
    <citation type="journal article" date="2014" name="Int. J. Syst. Evol. Microbiol.">
        <title>Complete genome sequence of Corynebacterium casei LMG S-19264T (=DSM 44701T), isolated from a smear-ripened cheese.</title>
        <authorList>
            <consortium name="US DOE Joint Genome Institute (JGI-PGF)"/>
            <person name="Walter F."/>
            <person name="Albersmeier A."/>
            <person name="Kalinowski J."/>
            <person name="Ruckert C."/>
        </authorList>
    </citation>
    <scope>NUCLEOTIDE SEQUENCE</scope>
    <source>
        <strain evidence="2">JCM 3086</strain>
    </source>
</reference>
<evidence type="ECO:0000313" key="2">
    <source>
        <dbReference type="EMBL" id="GGJ28237.1"/>
    </source>
</evidence>
<evidence type="ECO:0000256" key="1">
    <source>
        <dbReference type="SAM" id="Phobius"/>
    </source>
</evidence>
<evidence type="ECO:0000313" key="3">
    <source>
        <dbReference type="Proteomes" id="UP000657574"/>
    </source>
</evidence>
<keyword evidence="1" id="KW-0812">Transmembrane</keyword>
<sequence length="148" mass="16270">MRGGSRDRWARQPRWVRWTLAVYLIGFLEGAGAHFLDLIGGGIHAYASFAPVPLQVFFVSLAVLDPMVVVLVGCVRSAGVRLAGGVMVLDVISNWIVNWAWLQRNPAWLLRPVGLLPITLFGLFVIATLLPLLRALKGVTLHLSCTTR</sequence>